<sequence>METVVVNDTNVFIDLCDIDLLDDFFRLSQKIHTTDFVMNELVKEEQRVKVEQFFNDGLLAVKTHSVDELLEIIDYQQKQDNNVSITDCSVWLYAQKNHYRLLTGDNKLRRSAVKSGTIVSGILYIFDQLVEQHIITPQIAYDKLNLLRTINQRLPDKDISERLKRWTEMVS</sequence>
<evidence type="ECO:0000313" key="1">
    <source>
        <dbReference type="EMBL" id="MBC5620127.1"/>
    </source>
</evidence>
<keyword evidence="2" id="KW-1185">Reference proteome</keyword>
<gene>
    <name evidence="1" type="ORF">H8S64_03335</name>
</gene>
<proteinExistence type="predicted"/>
<evidence type="ECO:0008006" key="3">
    <source>
        <dbReference type="Google" id="ProtNLM"/>
    </source>
</evidence>
<name>A0ABR7CX75_9BACT</name>
<dbReference type="EMBL" id="JACOOH010000001">
    <property type="protein sequence ID" value="MBC5620127.1"/>
    <property type="molecule type" value="Genomic_DNA"/>
</dbReference>
<dbReference type="InterPro" id="IPR021799">
    <property type="entry name" value="PIN-like_prokaryotic"/>
</dbReference>
<accession>A0ABR7CX75</accession>
<dbReference type="Pfam" id="PF11848">
    <property type="entry name" value="DUF3368"/>
    <property type="match status" value="1"/>
</dbReference>
<reference evidence="1 2" key="1">
    <citation type="submission" date="2020-08" db="EMBL/GenBank/DDBJ databases">
        <title>Genome public.</title>
        <authorList>
            <person name="Liu C."/>
            <person name="Sun Q."/>
        </authorList>
    </citation>
    <scope>NUCLEOTIDE SEQUENCE [LARGE SCALE GENOMIC DNA]</scope>
    <source>
        <strain evidence="1 2">NSJ-56</strain>
    </source>
</reference>
<dbReference type="InterPro" id="IPR029060">
    <property type="entry name" value="PIN-like_dom_sf"/>
</dbReference>
<protein>
    <recommendedName>
        <fullName evidence="3">PIN domain-containing protein</fullName>
    </recommendedName>
</protein>
<comment type="caution">
    <text evidence="1">The sequence shown here is derived from an EMBL/GenBank/DDBJ whole genome shotgun (WGS) entry which is preliminary data.</text>
</comment>
<evidence type="ECO:0000313" key="2">
    <source>
        <dbReference type="Proteomes" id="UP000646484"/>
    </source>
</evidence>
<dbReference type="Proteomes" id="UP000646484">
    <property type="component" value="Unassembled WGS sequence"/>
</dbReference>
<dbReference type="Gene3D" id="3.40.50.1010">
    <property type="entry name" value="5'-nuclease"/>
    <property type="match status" value="1"/>
</dbReference>
<dbReference type="SUPFAM" id="SSF88723">
    <property type="entry name" value="PIN domain-like"/>
    <property type="match status" value="1"/>
</dbReference>
<organism evidence="1 2">
    <name type="scientific">Butyricimonas hominis</name>
    <dbReference type="NCBI Taxonomy" id="2763032"/>
    <lineage>
        <taxon>Bacteria</taxon>
        <taxon>Pseudomonadati</taxon>
        <taxon>Bacteroidota</taxon>
        <taxon>Bacteroidia</taxon>
        <taxon>Bacteroidales</taxon>
        <taxon>Odoribacteraceae</taxon>
        <taxon>Butyricimonas</taxon>
    </lineage>
</organism>
<dbReference type="RefSeq" id="WP_186974925.1">
    <property type="nucleotide sequence ID" value="NZ_JACOOH010000001.1"/>
</dbReference>